<dbReference type="InParanoid" id="G2QKG1"/>
<protein>
    <submittedName>
        <fullName evidence="9">Cytochrome P450-like protein</fullName>
    </submittedName>
</protein>
<feature type="region of interest" description="Disordered" evidence="7">
    <location>
        <begin position="293"/>
        <end position="313"/>
    </location>
</feature>
<evidence type="ECO:0000256" key="7">
    <source>
        <dbReference type="SAM" id="MobiDB-lite"/>
    </source>
</evidence>
<feature type="chain" id="PRO_5003436399" evidence="8">
    <location>
        <begin position="23"/>
        <end position="686"/>
    </location>
</feature>
<evidence type="ECO:0000256" key="1">
    <source>
        <dbReference type="ARBA" id="ARBA00001971"/>
    </source>
</evidence>
<dbReference type="Pfam" id="PF00067">
    <property type="entry name" value="p450"/>
    <property type="match status" value="2"/>
</dbReference>
<dbReference type="KEGG" id="mtm:MYCTH_108615"/>
<keyword evidence="8" id="KW-0732">Signal</keyword>
<keyword evidence="5 6" id="KW-0408">Iron</keyword>
<evidence type="ECO:0000313" key="9">
    <source>
        <dbReference type="EMBL" id="AEO60067.1"/>
    </source>
</evidence>
<dbReference type="AlphaFoldDB" id="G2QKG1"/>
<comment type="similarity">
    <text evidence="2 6">Belongs to the cytochrome P450 family.</text>
</comment>
<dbReference type="InterPro" id="IPR017972">
    <property type="entry name" value="Cyt_P450_CS"/>
</dbReference>
<keyword evidence="6" id="KW-0560">Oxidoreductase</keyword>
<dbReference type="VEuPathDB" id="FungiDB:MYCTH_108615"/>
<evidence type="ECO:0000313" key="10">
    <source>
        <dbReference type="Proteomes" id="UP000007322"/>
    </source>
</evidence>
<dbReference type="eggNOG" id="KOG0158">
    <property type="taxonomic scope" value="Eukaryota"/>
</dbReference>
<dbReference type="GO" id="GO:0005506">
    <property type="term" value="F:iron ion binding"/>
    <property type="evidence" value="ECO:0007669"/>
    <property type="project" value="InterPro"/>
</dbReference>
<dbReference type="GO" id="GO:0004497">
    <property type="term" value="F:monooxygenase activity"/>
    <property type="evidence" value="ECO:0007669"/>
    <property type="project" value="UniProtKB-KW"/>
</dbReference>
<evidence type="ECO:0000256" key="4">
    <source>
        <dbReference type="ARBA" id="ARBA00022723"/>
    </source>
</evidence>
<proteinExistence type="inferred from homology"/>
<dbReference type="InterPro" id="IPR001128">
    <property type="entry name" value="Cyt_P450"/>
</dbReference>
<keyword evidence="10" id="KW-1185">Reference proteome</keyword>
<evidence type="ECO:0000256" key="3">
    <source>
        <dbReference type="ARBA" id="ARBA00022617"/>
    </source>
</evidence>
<organism evidence="9 10">
    <name type="scientific">Thermothelomyces thermophilus (strain ATCC 42464 / BCRC 31852 / DSM 1799)</name>
    <name type="common">Sporotrichum thermophile</name>
    <dbReference type="NCBI Taxonomy" id="573729"/>
    <lineage>
        <taxon>Eukaryota</taxon>
        <taxon>Fungi</taxon>
        <taxon>Dikarya</taxon>
        <taxon>Ascomycota</taxon>
        <taxon>Pezizomycotina</taxon>
        <taxon>Sordariomycetes</taxon>
        <taxon>Sordariomycetidae</taxon>
        <taxon>Sordariales</taxon>
        <taxon>Chaetomiaceae</taxon>
        <taxon>Thermothelomyces</taxon>
    </lineage>
</organism>
<gene>
    <name evidence="9" type="ORF">MYCTH_108615</name>
</gene>
<reference evidence="9 10" key="1">
    <citation type="journal article" date="2011" name="Nat. Biotechnol.">
        <title>Comparative genomic analysis of the thermophilic biomass-degrading fungi Myceliophthora thermophila and Thielavia terrestris.</title>
        <authorList>
            <person name="Berka R.M."/>
            <person name="Grigoriev I.V."/>
            <person name="Otillar R."/>
            <person name="Salamov A."/>
            <person name="Grimwood J."/>
            <person name="Reid I."/>
            <person name="Ishmael N."/>
            <person name="John T."/>
            <person name="Darmond C."/>
            <person name="Moisan M.-C."/>
            <person name="Henrissat B."/>
            <person name="Coutinho P.M."/>
            <person name="Lombard V."/>
            <person name="Natvig D.O."/>
            <person name="Lindquist E."/>
            <person name="Schmutz J."/>
            <person name="Lucas S."/>
            <person name="Harris P."/>
            <person name="Powlowski J."/>
            <person name="Bellemare A."/>
            <person name="Taylor D."/>
            <person name="Butler G."/>
            <person name="de Vries R.P."/>
            <person name="Allijn I.E."/>
            <person name="van den Brink J."/>
            <person name="Ushinsky S."/>
            <person name="Storms R."/>
            <person name="Powell A.J."/>
            <person name="Paulsen I.T."/>
            <person name="Elbourne L.D.H."/>
            <person name="Baker S.E."/>
            <person name="Magnuson J."/>
            <person name="LaBoissiere S."/>
            <person name="Clutterbuck A.J."/>
            <person name="Martinez D."/>
            <person name="Wogulis M."/>
            <person name="de Leon A.L."/>
            <person name="Rey M.W."/>
            <person name="Tsang A."/>
        </authorList>
    </citation>
    <scope>NUCLEOTIDE SEQUENCE [LARGE SCALE GENOMIC DNA]</scope>
    <source>
        <strain evidence="10">ATCC 42464 / BCRC 31852 / DSM 1799</strain>
    </source>
</reference>
<dbReference type="PROSITE" id="PS00086">
    <property type="entry name" value="CYTOCHROME_P450"/>
    <property type="match status" value="1"/>
</dbReference>
<feature type="signal peptide" evidence="8">
    <location>
        <begin position="1"/>
        <end position="22"/>
    </location>
</feature>
<evidence type="ECO:0000256" key="6">
    <source>
        <dbReference type="RuleBase" id="RU000461"/>
    </source>
</evidence>
<dbReference type="EMBL" id="CP003006">
    <property type="protein sequence ID" value="AEO60067.1"/>
    <property type="molecule type" value="Genomic_DNA"/>
</dbReference>
<dbReference type="GeneID" id="11511072"/>
<dbReference type="OMA" id="GNIRRIQ"/>
<feature type="compositionally biased region" description="Acidic residues" evidence="7">
    <location>
        <begin position="295"/>
        <end position="307"/>
    </location>
</feature>
<sequence>MALLALMLWAPLAWLAAWTAYSWYCLYCNYQEARTLGVPVRVIPIDHLNKLWLLVDKQVVSLVRRLPGPLGNNSFTRFNYRGWHEDDGLRAHDEMGDAWVLVTPCRNWLYLADPDALMSMYRRGKDFPRWVEITKMLDVFGGPNIATASGDEWRRIRRIANSAMNERCNAVVWDESAALGEAMARYWASKGVFTSVGEDSRTVTLHVLAKACFGQSFPFEGHDERAPTSASARFRFSLLTVMENALLILALTPRFFTCPWLPLPPAWRRLGAACEEFKRHMASFYRRELRALREEEGEGEGEGEEENGEKKKTKRDYTLIGALVRESRGRLGKSIDESNQDWEKQLQKDENSKKEEGEEESWEEESWEEGAGHYGIGTGKATGKIGGGGGGGGGMTEDEIYGNMFVFSFAGHDTTAHLLTYAVFFLAANPSVQSWVAAEIRRVLGTRPRSEWSYHGDFPRLRRCLAVLYETLRVKTPVCEVKWTAGRAQQLPLGVGGGGGGGGGMGVGVGGPRSITVPPRTLVVPSYLYVQKHARYWGPDAAEWRPERWIARRDQVLTADGQLTCHAGNDNTRFNNAAVADAGAGAGDGDGDEILLPPPSRGNFLGWSEGARDCPGKRFSHVEWVAFLAALFRDWKVEPQLRDGETFAEARTRLLDFVEADTGYGGLLLQLLHPERVPLVWKPREP</sequence>
<dbReference type="PANTHER" id="PTHR24305">
    <property type="entry name" value="CYTOCHROME P450"/>
    <property type="match status" value="1"/>
</dbReference>
<dbReference type="SUPFAM" id="SSF48264">
    <property type="entry name" value="Cytochrome P450"/>
    <property type="match status" value="1"/>
</dbReference>
<dbReference type="PANTHER" id="PTHR24305:SF166">
    <property type="entry name" value="CYTOCHROME P450 12A4, MITOCHONDRIAL-RELATED"/>
    <property type="match status" value="1"/>
</dbReference>
<keyword evidence="4 6" id="KW-0479">Metal-binding</keyword>
<dbReference type="GO" id="GO:0016705">
    <property type="term" value="F:oxidoreductase activity, acting on paired donors, with incorporation or reduction of molecular oxygen"/>
    <property type="evidence" value="ECO:0007669"/>
    <property type="project" value="InterPro"/>
</dbReference>
<dbReference type="InterPro" id="IPR036396">
    <property type="entry name" value="Cyt_P450_sf"/>
</dbReference>
<dbReference type="GO" id="GO:0020037">
    <property type="term" value="F:heme binding"/>
    <property type="evidence" value="ECO:0007669"/>
    <property type="project" value="InterPro"/>
</dbReference>
<dbReference type="RefSeq" id="XP_003665312.1">
    <property type="nucleotide sequence ID" value="XM_003665264.1"/>
</dbReference>
<feature type="compositionally biased region" description="Basic and acidic residues" evidence="7">
    <location>
        <begin position="334"/>
        <end position="356"/>
    </location>
</feature>
<feature type="compositionally biased region" description="Acidic residues" evidence="7">
    <location>
        <begin position="357"/>
        <end position="368"/>
    </location>
</feature>
<evidence type="ECO:0000256" key="5">
    <source>
        <dbReference type="ARBA" id="ARBA00023004"/>
    </source>
</evidence>
<dbReference type="HOGENOM" id="CLU_001570_25_2_1"/>
<feature type="region of interest" description="Disordered" evidence="7">
    <location>
        <begin position="334"/>
        <end position="379"/>
    </location>
</feature>
<keyword evidence="3 6" id="KW-0349">Heme</keyword>
<name>G2QKG1_THET4</name>
<evidence type="ECO:0000256" key="8">
    <source>
        <dbReference type="SAM" id="SignalP"/>
    </source>
</evidence>
<dbReference type="Proteomes" id="UP000007322">
    <property type="component" value="Chromosome 5"/>
</dbReference>
<dbReference type="InterPro" id="IPR050121">
    <property type="entry name" value="Cytochrome_P450_monoxygenase"/>
</dbReference>
<keyword evidence="6" id="KW-0503">Monooxygenase</keyword>
<evidence type="ECO:0000256" key="2">
    <source>
        <dbReference type="ARBA" id="ARBA00010617"/>
    </source>
</evidence>
<dbReference type="Gene3D" id="1.10.630.10">
    <property type="entry name" value="Cytochrome P450"/>
    <property type="match status" value="1"/>
</dbReference>
<accession>G2QKG1</accession>
<dbReference type="OrthoDB" id="1470350at2759"/>
<comment type="cofactor">
    <cofactor evidence="1">
        <name>heme</name>
        <dbReference type="ChEBI" id="CHEBI:30413"/>
    </cofactor>
</comment>